<reference evidence="1 2" key="1">
    <citation type="submission" date="2017-03" db="EMBL/GenBank/DDBJ databases">
        <authorList>
            <person name="Afonso C.L."/>
            <person name="Miller P.J."/>
            <person name="Scott M.A."/>
            <person name="Spackman E."/>
            <person name="Goraichik I."/>
            <person name="Dimitrov K.M."/>
            <person name="Suarez D.L."/>
            <person name="Swayne D.E."/>
        </authorList>
    </citation>
    <scope>NUCLEOTIDE SEQUENCE [LARGE SCALE GENOMIC DNA]</scope>
    <source>
        <strain evidence="1 2">CECT 8287</strain>
    </source>
</reference>
<proteinExistence type="predicted"/>
<protein>
    <recommendedName>
        <fullName evidence="3">Phytanoyl-CoA dioxygenase (PhyH)</fullName>
    </recommendedName>
</protein>
<dbReference type="SUPFAM" id="SSF51197">
    <property type="entry name" value="Clavaminate synthase-like"/>
    <property type="match status" value="1"/>
</dbReference>
<gene>
    <name evidence="1" type="ORF">PEL8287_01771</name>
</gene>
<evidence type="ECO:0008006" key="3">
    <source>
        <dbReference type="Google" id="ProtNLM"/>
    </source>
</evidence>
<dbReference type="Gene3D" id="2.60.120.620">
    <property type="entry name" value="q2cbj1_9rhob like domain"/>
    <property type="match status" value="1"/>
</dbReference>
<dbReference type="RefSeq" id="WP_085892307.1">
    <property type="nucleotide sequence ID" value="NZ_FWFL01000004.1"/>
</dbReference>
<dbReference type="EMBL" id="FWFL01000004">
    <property type="protein sequence ID" value="SLN37082.1"/>
    <property type="molecule type" value="Genomic_DNA"/>
</dbReference>
<evidence type="ECO:0000313" key="2">
    <source>
        <dbReference type="Proteomes" id="UP000193827"/>
    </source>
</evidence>
<accession>A0A1Y5SE38</accession>
<dbReference type="OrthoDB" id="7345863at2"/>
<sequence>MLDRGWARFGFDPAVLGWARHARHAALSRIADPTQQAQWLQCEGTWFVGVDTLPNTPDGALPDGMPLTGQAYAGARQLYGQLPLHPGQVSVIYPGYPKPRKGEGPGAFKYRLNRDAAHVDGLLAIGDDRRRMLKEQHAYILGLPLTDCSADASPLVVWEGSQRIMREAFKSVLEPLPAAEWDSVDLTDVYQAARREVFDRCTRVTVPAKPGEAYLVHRHALHGVAPWAANATAPSEGRMIAYFRPELPAGSRDWLCAP</sequence>
<evidence type="ECO:0000313" key="1">
    <source>
        <dbReference type="EMBL" id="SLN37082.1"/>
    </source>
</evidence>
<name>A0A1Y5SE38_9RHOB</name>
<organism evidence="1 2">
    <name type="scientific">Roseovarius litorisediminis</name>
    <dbReference type="NCBI Taxonomy" id="1312363"/>
    <lineage>
        <taxon>Bacteria</taxon>
        <taxon>Pseudomonadati</taxon>
        <taxon>Pseudomonadota</taxon>
        <taxon>Alphaproteobacteria</taxon>
        <taxon>Rhodobacterales</taxon>
        <taxon>Roseobacteraceae</taxon>
        <taxon>Roseovarius</taxon>
    </lineage>
</organism>
<keyword evidence="2" id="KW-1185">Reference proteome</keyword>
<dbReference type="AlphaFoldDB" id="A0A1Y5SE38"/>
<dbReference type="Proteomes" id="UP000193827">
    <property type="component" value="Unassembled WGS sequence"/>
</dbReference>